<accession>A0A1M6I533</accession>
<sequence length="78" mass="9331">MKPVRNMRELGMLKKQLKYQEELYEKQIVGSTADIVENSTDKLRDIAMDMGTRIIVDLITGRRHHKRRHKKEKHTQEE</sequence>
<proteinExistence type="predicted"/>
<dbReference type="EMBL" id="FQZE01000015">
    <property type="protein sequence ID" value="SHJ29577.1"/>
    <property type="molecule type" value="Genomic_DNA"/>
</dbReference>
<gene>
    <name evidence="1" type="ORF">SAMN05444280_11594</name>
</gene>
<dbReference type="AlphaFoldDB" id="A0A1M6I533"/>
<reference evidence="1 2" key="1">
    <citation type="submission" date="2016-11" db="EMBL/GenBank/DDBJ databases">
        <authorList>
            <person name="Jaros S."/>
            <person name="Januszkiewicz K."/>
            <person name="Wedrychowicz H."/>
        </authorList>
    </citation>
    <scope>NUCLEOTIDE SEQUENCE [LARGE SCALE GENOMIC DNA]</scope>
    <source>
        <strain evidence="1 2">DSM 27063</strain>
    </source>
</reference>
<dbReference type="OrthoDB" id="1123058at2"/>
<dbReference type="STRING" id="1168035.SAMN05444280_11594"/>
<keyword evidence="2" id="KW-1185">Reference proteome</keyword>
<dbReference type="RefSeq" id="WP_073169336.1">
    <property type="nucleotide sequence ID" value="NZ_FQZE01000015.1"/>
</dbReference>
<organism evidence="1 2">
    <name type="scientific">Tangfeifania diversioriginum</name>
    <dbReference type="NCBI Taxonomy" id="1168035"/>
    <lineage>
        <taxon>Bacteria</taxon>
        <taxon>Pseudomonadati</taxon>
        <taxon>Bacteroidota</taxon>
        <taxon>Bacteroidia</taxon>
        <taxon>Marinilabiliales</taxon>
        <taxon>Prolixibacteraceae</taxon>
        <taxon>Tangfeifania</taxon>
    </lineage>
</organism>
<evidence type="ECO:0000313" key="2">
    <source>
        <dbReference type="Proteomes" id="UP000184050"/>
    </source>
</evidence>
<protein>
    <submittedName>
        <fullName evidence="1">Uncharacterized protein</fullName>
    </submittedName>
</protein>
<dbReference type="Proteomes" id="UP000184050">
    <property type="component" value="Unassembled WGS sequence"/>
</dbReference>
<evidence type="ECO:0000313" key="1">
    <source>
        <dbReference type="EMBL" id="SHJ29577.1"/>
    </source>
</evidence>
<name>A0A1M6I533_9BACT</name>